<proteinExistence type="predicted"/>
<evidence type="ECO:0000313" key="1">
    <source>
        <dbReference type="EMBL" id="VEL14444.1"/>
    </source>
</evidence>
<dbReference type="AlphaFoldDB" id="A0A3S5FCS7"/>
<keyword evidence="2" id="KW-1185">Reference proteome</keyword>
<accession>A0A3S5FCS7</accession>
<sequence length="134" mass="14624">MLFGFNLALLAGRKIYFQSDPSTIPRQRCCQLTSSLFQLHYAFPPILPNPPSNPFLAHPHLSSHFAAQPPRKRDKRNECTGAVETVCPSVPWLLGQTRTAAGASATRGVRSDRLRVTETESVAGGGCAGHVRRV</sequence>
<comment type="caution">
    <text evidence="1">The sequence shown here is derived from an EMBL/GenBank/DDBJ whole genome shotgun (WGS) entry which is preliminary data.</text>
</comment>
<dbReference type="Proteomes" id="UP000784294">
    <property type="component" value="Unassembled WGS sequence"/>
</dbReference>
<name>A0A3S5FCS7_9PLAT</name>
<protein>
    <submittedName>
        <fullName evidence="1">Uncharacterized protein</fullName>
    </submittedName>
</protein>
<evidence type="ECO:0000313" key="2">
    <source>
        <dbReference type="Proteomes" id="UP000784294"/>
    </source>
</evidence>
<organism evidence="1 2">
    <name type="scientific">Protopolystoma xenopodis</name>
    <dbReference type="NCBI Taxonomy" id="117903"/>
    <lineage>
        <taxon>Eukaryota</taxon>
        <taxon>Metazoa</taxon>
        <taxon>Spiralia</taxon>
        <taxon>Lophotrochozoa</taxon>
        <taxon>Platyhelminthes</taxon>
        <taxon>Monogenea</taxon>
        <taxon>Polyopisthocotylea</taxon>
        <taxon>Polystomatidea</taxon>
        <taxon>Polystomatidae</taxon>
        <taxon>Protopolystoma</taxon>
    </lineage>
</organism>
<gene>
    <name evidence="1" type="ORF">PXEA_LOCUS7884</name>
</gene>
<dbReference type="EMBL" id="CAAALY010021186">
    <property type="protein sequence ID" value="VEL14444.1"/>
    <property type="molecule type" value="Genomic_DNA"/>
</dbReference>
<reference evidence="1" key="1">
    <citation type="submission" date="2018-11" db="EMBL/GenBank/DDBJ databases">
        <authorList>
            <consortium name="Pathogen Informatics"/>
        </authorList>
    </citation>
    <scope>NUCLEOTIDE SEQUENCE</scope>
</reference>